<keyword evidence="4" id="KW-0346">Stress response</keyword>
<keyword evidence="2 5" id="KW-0547">Nucleotide-binding</keyword>
<dbReference type="Gene3D" id="3.30.420.40">
    <property type="match status" value="4"/>
</dbReference>
<dbReference type="PROSITE" id="PS01036">
    <property type="entry name" value="HSP70_3"/>
    <property type="match status" value="1"/>
</dbReference>
<dbReference type="FunFam" id="3.30.420.40:FF:000135">
    <property type="entry name" value="Heat shock cognate 71 kDa protein"/>
    <property type="match status" value="1"/>
</dbReference>
<dbReference type="Gene3D" id="3.30.30.30">
    <property type="match status" value="1"/>
</dbReference>
<feature type="compositionally biased region" description="Gly residues" evidence="6">
    <location>
        <begin position="602"/>
        <end position="614"/>
    </location>
</feature>
<reference evidence="7" key="3">
    <citation type="submission" date="2025-09" db="UniProtKB">
        <authorList>
            <consortium name="Ensembl"/>
        </authorList>
    </citation>
    <scope>IDENTIFICATION</scope>
</reference>
<dbReference type="SUPFAM" id="SSF53067">
    <property type="entry name" value="Actin-like ATPase domain"/>
    <property type="match status" value="2"/>
</dbReference>
<accession>A0A665TDZ1</accession>
<dbReference type="PANTHER" id="PTHR19375">
    <property type="entry name" value="HEAT SHOCK PROTEIN 70KDA"/>
    <property type="match status" value="1"/>
</dbReference>
<dbReference type="InterPro" id="IPR029048">
    <property type="entry name" value="HSP70_C_sf"/>
</dbReference>
<dbReference type="Gene3D" id="3.90.640.10">
    <property type="entry name" value="Actin, Chain A, domain 4"/>
    <property type="match status" value="1"/>
</dbReference>
<dbReference type="FunFam" id="3.30.30.30:FF:000001">
    <property type="entry name" value="heat shock 70 kDa protein-like"/>
    <property type="match status" value="1"/>
</dbReference>
<dbReference type="InterPro" id="IPR043129">
    <property type="entry name" value="ATPase_NBD"/>
</dbReference>
<dbReference type="Proteomes" id="UP000472264">
    <property type="component" value="Chromosome 14"/>
</dbReference>
<sequence>MSKGAAVGIDLGTTYSCVGVFQHGKVEIIANDQGNRTTPSYVAFTDTERLIGDAAKNQVAMNPTNTVFDAKRLIGRRFDDPVVQSDMKHWPFNIISDSGRPKVEVEYKGENKSFYPEEISSMVLTKMKEIAEAYLGKSISNAVITVPAYFNDSQRQATKDAGTISGLNILRIINEPTAAAIAYGLDKKVGSERNVLIFDLGGEDFDNRMVNHFIAEFKRKYKKDISDNKRAVRRLRTTCERAKRTLSSSTQASIEIDSLYEGVDFYTSITRARFEELNADLFRGTLDPVEKSLCDAKMDKSQIHDIVLVGGSTRIPKIQKLLQDFFSGKELNKSINPDEAVAYGAAVQAAILSGDKSENVQDLLLLDVTPLSLGIETAGGVMTVLIKRNTTIPTKQTQTFTTYSDNQPGVLIQVYEGERAMTRDNNLLGKFELTGIPPAPRGVPQIEVTFDIDANGIMNVSAVDKSTGKENKITITNDKGRLSKEDIERMVQEAEKYKIEDDVQRNKVSAKNGLESYAFNMKSTVEDEKLAGKISDDDKQKILDKCNEVIGWLDKNQTAEKDEYEHQQQELEKVCNPIITQLYQSASGMASGMPSGMPGSFPGAGGATPGGGSSGPTIEEVD</sequence>
<keyword evidence="3 5" id="KW-0067">ATP-binding</keyword>
<evidence type="ECO:0000313" key="7">
    <source>
        <dbReference type="Ensembl" id="ENSENLP00000008099.1"/>
    </source>
</evidence>
<name>A0A665TDZ1_ECHNA</name>
<dbReference type="GO" id="GO:0140662">
    <property type="term" value="F:ATP-dependent protein folding chaperone"/>
    <property type="evidence" value="ECO:0007669"/>
    <property type="project" value="InterPro"/>
</dbReference>
<proteinExistence type="inferred from homology"/>
<dbReference type="InterPro" id="IPR013126">
    <property type="entry name" value="Hsp_70_fam"/>
</dbReference>
<dbReference type="PRINTS" id="PR00301">
    <property type="entry name" value="HEATSHOCK70"/>
</dbReference>
<dbReference type="InterPro" id="IPR018181">
    <property type="entry name" value="Heat_shock_70_CS"/>
</dbReference>
<dbReference type="Gene3D" id="1.20.1270.10">
    <property type="match status" value="1"/>
</dbReference>
<reference evidence="7" key="1">
    <citation type="submission" date="2021-04" db="EMBL/GenBank/DDBJ databases">
        <authorList>
            <consortium name="Wellcome Sanger Institute Data Sharing"/>
        </authorList>
    </citation>
    <scope>NUCLEOTIDE SEQUENCE [LARGE SCALE GENOMIC DNA]</scope>
</reference>
<dbReference type="FunFam" id="1.20.1270.10:FF:000003">
    <property type="entry name" value="heat shock cognate 71 kDa protein-like"/>
    <property type="match status" value="1"/>
</dbReference>
<dbReference type="Pfam" id="PF00012">
    <property type="entry name" value="HSP70"/>
    <property type="match status" value="1"/>
</dbReference>
<evidence type="ECO:0000256" key="2">
    <source>
        <dbReference type="ARBA" id="ARBA00022741"/>
    </source>
</evidence>
<dbReference type="FunFam" id="3.30.420.40:FF:000026">
    <property type="entry name" value="Heat shock protein 70"/>
    <property type="match status" value="1"/>
</dbReference>
<dbReference type="GO" id="GO:0005524">
    <property type="term" value="F:ATP binding"/>
    <property type="evidence" value="ECO:0007669"/>
    <property type="project" value="UniProtKB-KW"/>
</dbReference>
<gene>
    <name evidence="7" type="primary">LOC115054775</name>
</gene>
<protein>
    <submittedName>
        <fullName evidence="7">Heat shock cognate 70 kDa protein-like</fullName>
    </submittedName>
</protein>
<dbReference type="PROSITE" id="PS00297">
    <property type="entry name" value="HSP70_1"/>
    <property type="match status" value="1"/>
</dbReference>
<evidence type="ECO:0000256" key="6">
    <source>
        <dbReference type="SAM" id="MobiDB-lite"/>
    </source>
</evidence>
<evidence type="ECO:0000313" key="8">
    <source>
        <dbReference type="Proteomes" id="UP000472264"/>
    </source>
</evidence>
<dbReference type="FunFam" id="3.30.420.40:FF:000028">
    <property type="entry name" value="heat shock 70 kDa protein-like"/>
    <property type="match status" value="1"/>
</dbReference>
<dbReference type="FunFam" id="3.90.640.10:FF:000134">
    <property type="entry name" value="Heat shock cognate 71 kDa protein"/>
    <property type="match status" value="1"/>
</dbReference>
<dbReference type="InterPro" id="IPR029047">
    <property type="entry name" value="HSP70_peptide-bd_sf"/>
</dbReference>
<dbReference type="Ensembl" id="ENSENLT00000008463.1">
    <property type="protein sequence ID" value="ENSENLP00000008099.1"/>
    <property type="gene ID" value="ENSENLG00000003426.1"/>
</dbReference>
<dbReference type="AlphaFoldDB" id="A0A665TDZ1"/>
<feature type="region of interest" description="Disordered" evidence="6">
    <location>
        <begin position="588"/>
        <end position="622"/>
    </location>
</feature>
<comment type="similarity">
    <text evidence="1 5">Belongs to the heat shock protein 70 family.</text>
</comment>
<dbReference type="Gene3D" id="2.60.34.10">
    <property type="entry name" value="Substrate Binding Domain Of DNAk, Chain A, domain 1"/>
    <property type="match status" value="1"/>
</dbReference>
<evidence type="ECO:0000256" key="4">
    <source>
        <dbReference type="ARBA" id="ARBA00023016"/>
    </source>
</evidence>
<dbReference type="CDD" id="cd10233">
    <property type="entry name" value="ASKHA_NBD_HSP70_HSPA1"/>
    <property type="match status" value="1"/>
</dbReference>
<evidence type="ECO:0000256" key="5">
    <source>
        <dbReference type="RuleBase" id="RU003322"/>
    </source>
</evidence>
<dbReference type="SUPFAM" id="SSF100934">
    <property type="entry name" value="Heat shock protein 70kD (HSP70), C-terminal subdomain"/>
    <property type="match status" value="1"/>
</dbReference>
<feature type="compositionally biased region" description="Low complexity" evidence="6">
    <location>
        <begin position="588"/>
        <end position="601"/>
    </location>
</feature>
<reference evidence="7" key="2">
    <citation type="submission" date="2025-08" db="UniProtKB">
        <authorList>
            <consortium name="Ensembl"/>
        </authorList>
    </citation>
    <scope>IDENTIFICATION</scope>
</reference>
<dbReference type="SUPFAM" id="SSF100920">
    <property type="entry name" value="Heat shock protein 70kD (HSP70), peptide-binding domain"/>
    <property type="match status" value="1"/>
</dbReference>
<organism evidence="7 8">
    <name type="scientific">Echeneis naucrates</name>
    <name type="common">Live sharksucker</name>
    <dbReference type="NCBI Taxonomy" id="173247"/>
    <lineage>
        <taxon>Eukaryota</taxon>
        <taxon>Metazoa</taxon>
        <taxon>Chordata</taxon>
        <taxon>Craniata</taxon>
        <taxon>Vertebrata</taxon>
        <taxon>Euteleostomi</taxon>
        <taxon>Actinopterygii</taxon>
        <taxon>Neopterygii</taxon>
        <taxon>Teleostei</taxon>
        <taxon>Neoteleostei</taxon>
        <taxon>Acanthomorphata</taxon>
        <taxon>Carangaria</taxon>
        <taxon>Carangiformes</taxon>
        <taxon>Echeneidae</taxon>
        <taxon>Echeneis</taxon>
    </lineage>
</organism>
<evidence type="ECO:0000256" key="1">
    <source>
        <dbReference type="ARBA" id="ARBA00007381"/>
    </source>
</evidence>
<evidence type="ECO:0000256" key="3">
    <source>
        <dbReference type="ARBA" id="ARBA00022840"/>
    </source>
</evidence>
<dbReference type="FunFam" id="2.60.34.10:FF:000002">
    <property type="entry name" value="Heat shock 70 kDa"/>
    <property type="match status" value="1"/>
</dbReference>
<keyword evidence="8" id="KW-1185">Reference proteome</keyword>